<dbReference type="GO" id="GO:0016020">
    <property type="term" value="C:membrane"/>
    <property type="evidence" value="ECO:0007669"/>
    <property type="project" value="UniProtKB-SubCell"/>
</dbReference>
<evidence type="ECO:0000256" key="3">
    <source>
        <dbReference type="ARBA" id="ARBA00022692"/>
    </source>
</evidence>
<keyword evidence="5" id="KW-0472">Membrane</keyword>
<accession>A0A0F7KQ72</accession>
<dbReference type="Pfam" id="PF00892">
    <property type="entry name" value="EamA"/>
    <property type="match status" value="2"/>
</dbReference>
<evidence type="ECO:0000256" key="1">
    <source>
        <dbReference type="ARBA" id="ARBA00004141"/>
    </source>
</evidence>
<dbReference type="STRING" id="1267766.WYH_01647"/>
<proteinExistence type="inferred from homology"/>
<comment type="similarity">
    <text evidence="2">Belongs to the EamA transporter family.</text>
</comment>
<dbReference type="PATRIC" id="fig|1267766.3.peg.1656"/>
<evidence type="ECO:0000256" key="2">
    <source>
        <dbReference type="ARBA" id="ARBA00007362"/>
    </source>
</evidence>
<evidence type="ECO:0000313" key="7">
    <source>
        <dbReference type="Proteomes" id="UP000034392"/>
    </source>
</evidence>
<evidence type="ECO:0000256" key="5">
    <source>
        <dbReference type="ARBA" id="ARBA00023136"/>
    </source>
</evidence>
<keyword evidence="7" id="KW-1185">Reference proteome</keyword>
<dbReference type="Proteomes" id="UP000034392">
    <property type="component" value="Chromosome"/>
</dbReference>
<keyword evidence="4" id="KW-1133">Transmembrane helix</keyword>
<organism evidence="6 7">
    <name type="scientific">Croceibacterium atlanticum</name>
    <dbReference type="NCBI Taxonomy" id="1267766"/>
    <lineage>
        <taxon>Bacteria</taxon>
        <taxon>Pseudomonadati</taxon>
        <taxon>Pseudomonadota</taxon>
        <taxon>Alphaproteobacteria</taxon>
        <taxon>Sphingomonadales</taxon>
        <taxon>Erythrobacteraceae</taxon>
        <taxon>Croceibacterium</taxon>
    </lineage>
</organism>
<dbReference type="PANTHER" id="PTHR32322">
    <property type="entry name" value="INNER MEMBRANE TRANSPORTER"/>
    <property type="match status" value="1"/>
</dbReference>
<dbReference type="PANTHER" id="PTHR32322:SF2">
    <property type="entry name" value="EAMA DOMAIN-CONTAINING PROTEIN"/>
    <property type="match status" value="1"/>
</dbReference>
<name>A0A0F7KQ72_9SPHN</name>
<evidence type="ECO:0000256" key="4">
    <source>
        <dbReference type="ARBA" id="ARBA00022989"/>
    </source>
</evidence>
<dbReference type="KEGG" id="aay:WYH_01647"/>
<reference evidence="6" key="1">
    <citation type="submission" date="2015-05" db="EMBL/GenBank/DDBJ databases">
        <title>The complete genome of Altererythrobacter atlanticus strain 26DY36.</title>
        <authorList>
            <person name="Wu Y.-H."/>
            <person name="Cheng H."/>
            <person name="Wu X.-W."/>
        </authorList>
    </citation>
    <scope>NUCLEOTIDE SEQUENCE [LARGE SCALE GENOMIC DNA]</scope>
    <source>
        <strain evidence="6">26DY36</strain>
    </source>
</reference>
<keyword evidence="3" id="KW-0812">Transmembrane</keyword>
<dbReference type="InterPro" id="IPR050638">
    <property type="entry name" value="AA-Vitamin_Transporters"/>
</dbReference>
<dbReference type="InterPro" id="IPR000620">
    <property type="entry name" value="EamA_dom"/>
</dbReference>
<comment type="subcellular location">
    <subcellularLocation>
        <location evidence="1">Membrane</location>
        <topology evidence="1">Multi-pass membrane protein</topology>
    </subcellularLocation>
</comment>
<dbReference type="InterPro" id="IPR037185">
    <property type="entry name" value="EmrE-like"/>
</dbReference>
<dbReference type="AlphaFoldDB" id="A0A0F7KQ72"/>
<protein>
    <submittedName>
        <fullName evidence="6">DMT superfamily transporter inner membrane protein</fullName>
    </submittedName>
</protein>
<dbReference type="RefSeq" id="WP_046903438.1">
    <property type="nucleotide sequence ID" value="NZ_CP011452.2"/>
</dbReference>
<dbReference type="EMBL" id="CP011452">
    <property type="protein sequence ID" value="AKH42683.1"/>
    <property type="molecule type" value="Genomic_DNA"/>
</dbReference>
<gene>
    <name evidence="6" type="ORF">WYH_01647</name>
</gene>
<dbReference type="OrthoDB" id="9806889at2"/>
<dbReference type="SUPFAM" id="SSF103481">
    <property type="entry name" value="Multidrug resistance efflux transporter EmrE"/>
    <property type="match status" value="2"/>
</dbReference>
<sequence length="314" mass="33628">MQTDRQHLKAIALLGLVMLLWAGNSIVARAVRFDVPPLTLAFVRWSGACLFLLPFAWRPLKRDWPAIREHWKIVLLLGLLGVGAFNAFLYSGLQYTTATNALLLHSGIPVLVVILDRLIFGTRANPIQAAGLVASVIGMLVIVFDGQLAAALRLQFGIGDALVLGGVTVWSFYTIFLRLRPVTAPISFIAVTFAVGVIAMAPFAAWEWSAGRTIHWSPGVGAAFLYVAVLPSIVSYFIYNYAAQTVGPAHAGQAITMMPLFGALLSVLLLGEVLHLYHFVGMGFILAGVVLGLLALRGKEAAGAGQAPKLEDAA</sequence>
<evidence type="ECO:0000313" key="6">
    <source>
        <dbReference type="EMBL" id="AKH42683.1"/>
    </source>
</evidence>